<sequence length="272" mass="30798">MKRAVGHLSYFVYSSDFISSTEPCETTKLSLYKHTLSNLTTKVQRALDDATEGPSAHLTWNQRNNAKKHAWGSCSTIGMLLTFSHVLQYVGDAFIESVLLEQFRCVQLSNAIHVKIAAAAAHSLVKLPISFWHMLPDDCDSIGRGLLSCFCYLRNVSKQKTPLSSYHGDIHTLATMLLQCARSKDFRHLFLLSETMPFSVDYFYQWLVTNNVASEVMEEISVAVQNEEVQRYLDVSAVQMFMSRTVHRTKEQESSCKSVLGDYSQNDDCDEL</sequence>
<comment type="caution">
    <text evidence="1">The sequence shown here is derived from an EMBL/GenBank/DDBJ whole genome shotgun (WGS) entry which is preliminary data.</text>
</comment>
<protein>
    <submittedName>
        <fullName evidence="1">Uncharacterized protein</fullName>
    </submittedName>
</protein>
<reference evidence="1 2" key="1">
    <citation type="journal article" date="2020" name="G3 (Bethesda)">
        <title>Improved Reference Genome for Cyclotella cryptica CCMP332, a Model for Cell Wall Morphogenesis, Salinity Adaptation, and Lipid Production in Diatoms (Bacillariophyta).</title>
        <authorList>
            <person name="Roberts W.R."/>
            <person name="Downey K.M."/>
            <person name="Ruck E.C."/>
            <person name="Traller J.C."/>
            <person name="Alverson A.J."/>
        </authorList>
    </citation>
    <scope>NUCLEOTIDE SEQUENCE [LARGE SCALE GENOMIC DNA]</scope>
    <source>
        <strain evidence="1 2">CCMP332</strain>
    </source>
</reference>
<dbReference type="Proteomes" id="UP001516023">
    <property type="component" value="Unassembled WGS sequence"/>
</dbReference>
<accession>A0ABD3QZ37</accession>
<evidence type="ECO:0000313" key="2">
    <source>
        <dbReference type="Proteomes" id="UP001516023"/>
    </source>
</evidence>
<dbReference type="EMBL" id="JABMIG020000008">
    <property type="protein sequence ID" value="KAL3804371.1"/>
    <property type="molecule type" value="Genomic_DNA"/>
</dbReference>
<gene>
    <name evidence="1" type="ORF">HJC23_011299</name>
</gene>
<organism evidence="1 2">
    <name type="scientific">Cyclotella cryptica</name>
    <dbReference type="NCBI Taxonomy" id="29204"/>
    <lineage>
        <taxon>Eukaryota</taxon>
        <taxon>Sar</taxon>
        <taxon>Stramenopiles</taxon>
        <taxon>Ochrophyta</taxon>
        <taxon>Bacillariophyta</taxon>
        <taxon>Coscinodiscophyceae</taxon>
        <taxon>Thalassiosirophycidae</taxon>
        <taxon>Stephanodiscales</taxon>
        <taxon>Stephanodiscaceae</taxon>
        <taxon>Cyclotella</taxon>
    </lineage>
</organism>
<dbReference type="AlphaFoldDB" id="A0ABD3QZ37"/>
<evidence type="ECO:0000313" key="1">
    <source>
        <dbReference type="EMBL" id="KAL3804371.1"/>
    </source>
</evidence>
<keyword evidence="2" id="KW-1185">Reference proteome</keyword>
<name>A0ABD3QZ37_9STRA</name>
<proteinExistence type="predicted"/>